<dbReference type="AlphaFoldDB" id="A0A1B0C066"/>
<protein>
    <recommendedName>
        <fullName evidence="1">Protein TsetseEP domain-containing protein</fullName>
    </recommendedName>
</protein>
<dbReference type="EMBL" id="JXJN01023471">
    <property type="status" value="NOT_ANNOTATED_CDS"/>
    <property type="molecule type" value="Genomic_DNA"/>
</dbReference>
<dbReference type="InterPro" id="IPR007931">
    <property type="entry name" value="TsetseEP"/>
</dbReference>
<reference evidence="3" key="1">
    <citation type="submission" date="2015-01" db="EMBL/GenBank/DDBJ databases">
        <authorList>
            <person name="Aksoy S."/>
            <person name="Warren W."/>
            <person name="Wilson R.K."/>
        </authorList>
    </citation>
    <scope>NUCLEOTIDE SEQUENCE [LARGE SCALE GENOMIC DNA]</scope>
    <source>
        <strain evidence="3">IAEA</strain>
    </source>
</reference>
<evidence type="ECO:0000313" key="3">
    <source>
        <dbReference type="Proteomes" id="UP000092460"/>
    </source>
</evidence>
<reference evidence="2" key="2">
    <citation type="submission" date="2020-05" db="UniProtKB">
        <authorList>
            <consortium name="EnsemblMetazoa"/>
        </authorList>
    </citation>
    <scope>IDENTIFICATION</scope>
    <source>
        <strain evidence="2">IAEA</strain>
    </source>
</reference>
<dbReference type="Proteomes" id="UP000092460">
    <property type="component" value="Unassembled WGS sequence"/>
</dbReference>
<evidence type="ECO:0000259" key="1">
    <source>
        <dbReference type="Pfam" id="PF05267"/>
    </source>
</evidence>
<accession>A0A1B0C066</accession>
<dbReference type="Pfam" id="PF05267">
    <property type="entry name" value="DUF725"/>
    <property type="match status" value="1"/>
</dbReference>
<feature type="domain" description="Protein TsetseEP" evidence="1">
    <location>
        <begin position="80"/>
        <end position="198"/>
    </location>
</feature>
<organism evidence="2 3">
    <name type="scientific">Glossina palpalis gambiensis</name>
    <dbReference type="NCBI Taxonomy" id="67801"/>
    <lineage>
        <taxon>Eukaryota</taxon>
        <taxon>Metazoa</taxon>
        <taxon>Ecdysozoa</taxon>
        <taxon>Arthropoda</taxon>
        <taxon>Hexapoda</taxon>
        <taxon>Insecta</taxon>
        <taxon>Pterygota</taxon>
        <taxon>Neoptera</taxon>
        <taxon>Endopterygota</taxon>
        <taxon>Diptera</taxon>
        <taxon>Brachycera</taxon>
        <taxon>Muscomorpha</taxon>
        <taxon>Hippoboscoidea</taxon>
        <taxon>Glossinidae</taxon>
        <taxon>Glossina</taxon>
    </lineage>
</organism>
<name>A0A1B0C066_9MUSC</name>
<dbReference type="EnsemblMetazoa" id="GPPI045664-RA">
    <property type="protein sequence ID" value="GPPI045664-PA"/>
    <property type="gene ID" value="GPPI045664"/>
</dbReference>
<keyword evidence="3" id="KW-1185">Reference proteome</keyword>
<sequence>MIRLINVSNSNSFNYDNNHIILEAAESIIFFLIKMFNQPLLTHLCAFLYKSPDIIANIAVAIPTDIKEGDAYFNTLTQQNDCLSYVERLENILMQFRKSYAQCLTKANEIRENVDAKMGNFREELINQTVISTYGVLDECGEIENHLQSFKCYNRKAKKLAQNMNEISMIALDMFDNGSEQYYRIEYDLYKCTNDTNRHYQRQYWIAYQEMENCIYDKDWKPNDYIPFDGLSVTTVPTDPTEVNTTPISTPADMETTIAIEDLKVMGKRDQLRKYYEELYNNSFK</sequence>
<evidence type="ECO:0000313" key="2">
    <source>
        <dbReference type="EnsemblMetazoa" id="GPPI045664-PA"/>
    </source>
</evidence>
<dbReference type="VEuPathDB" id="VectorBase:GPPI045664"/>
<proteinExistence type="predicted"/>